<evidence type="ECO:0000256" key="21">
    <source>
        <dbReference type="SAM" id="SignalP"/>
    </source>
</evidence>
<dbReference type="SUPFAM" id="SSF51110">
    <property type="entry name" value="alpha-D-mannose-specific plant lectins"/>
    <property type="match status" value="2"/>
</dbReference>
<accession>A0A8D7A7H2</accession>
<evidence type="ECO:0000259" key="23">
    <source>
        <dbReference type="PROSITE" id="PS50026"/>
    </source>
</evidence>
<feature type="domain" description="Bulb-type lectin" evidence="24">
    <location>
        <begin position="22"/>
        <end position="140"/>
    </location>
</feature>
<keyword evidence="5" id="KW-0808">Transferase</keyword>
<dbReference type="CDD" id="cd14066">
    <property type="entry name" value="STKc_IRAK"/>
    <property type="match status" value="2"/>
</dbReference>
<feature type="domain" description="Protein kinase" evidence="22">
    <location>
        <begin position="1277"/>
        <end position="1563"/>
    </location>
</feature>
<dbReference type="PANTHER" id="PTHR27002:SF1095">
    <property type="entry name" value="G-TYPE LECTIN S-RECEPTOR-LIKE SERINE_THREONINE-PROTEIN KINASE RKS1"/>
    <property type="match status" value="1"/>
</dbReference>
<keyword evidence="7 21" id="KW-0732">Signal</keyword>
<gene>
    <name evidence="26" type="ORF">GSMUA_146140.1</name>
</gene>
<feature type="region of interest" description="Disordered" evidence="19">
    <location>
        <begin position="1555"/>
        <end position="1596"/>
    </location>
</feature>
<dbReference type="PROSITE" id="PS50927">
    <property type="entry name" value="BULB_LECTIN"/>
    <property type="match status" value="2"/>
</dbReference>
<evidence type="ECO:0000256" key="1">
    <source>
        <dbReference type="ARBA" id="ARBA00004251"/>
    </source>
</evidence>
<dbReference type="EC" id="2.7.11.1" evidence="2"/>
<evidence type="ECO:0000256" key="6">
    <source>
        <dbReference type="ARBA" id="ARBA00022692"/>
    </source>
</evidence>
<dbReference type="Pfam" id="PF11883">
    <property type="entry name" value="DUF3403"/>
    <property type="match status" value="2"/>
</dbReference>
<keyword evidence="12 20" id="KW-0472">Membrane</keyword>
<reference evidence="26" key="1">
    <citation type="submission" date="2021-03" db="EMBL/GenBank/DDBJ databases">
        <authorList>
            <consortium name="Genoscope - CEA"/>
            <person name="William W."/>
        </authorList>
    </citation>
    <scope>NUCLEOTIDE SEQUENCE</scope>
    <source>
        <strain evidence="26">Doubled-haploid Pahang</strain>
    </source>
</reference>
<evidence type="ECO:0000259" key="22">
    <source>
        <dbReference type="PROSITE" id="PS50011"/>
    </source>
</evidence>
<dbReference type="InterPro" id="IPR000858">
    <property type="entry name" value="S_locus_glycoprot_dom"/>
</dbReference>
<evidence type="ECO:0000256" key="16">
    <source>
        <dbReference type="ARBA" id="ARBA00047899"/>
    </source>
</evidence>
<dbReference type="InterPro" id="IPR021820">
    <property type="entry name" value="S-locus_recpt_kinase_C"/>
</dbReference>
<feature type="chain" id="PRO_5033998207" description="non-specific serine/threonine protein kinase" evidence="21">
    <location>
        <begin position="22"/>
        <end position="1596"/>
    </location>
</feature>
<evidence type="ECO:0000256" key="19">
    <source>
        <dbReference type="SAM" id="MobiDB-lite"/>
    </source>
</evidence>
<dbReference type="GO" id="GO:0048544">
    <property type="term" value="P:recognition of pollen"/>
    <property type="evidence" value="ECO:0007669"/>
    <property type="project" value="InterPro"/>
</dbReference>
<dbReference type="GO" id="GO:0005886">
    <property type="term" value="C:plasma membrane"/>
    <property type="evidence" value="ECO:0007669"/>
    <property type="project" value="UniProtKB-SubCell"/>
</dbReference>
<dbReference type="FunFam" id="3.30.200.20:FF:000330">
    <property type="entry name" value="G-type lectin S-receptor-like serine/threonine-protein kinase At4g03230"/>
    <property type="match status" value="1"/>
</dbReference>
<dbReference type="InterPro" id="IPR000719">
    <property type="entry name" value="Prot_kinase_dom"/>
</dbReference>
<evidence type="ECO:0000256" key="2">
    <source>
        <dbReference type="ARBA" id="ARBA00012513"/>
    </source>
</evidence>
<comment type="caution">
    <text evidence="18">Lacks conserved residue(s) required for the propagation of feature annotation.</text>
</comment>
<evidence type="ECO:0000256" key="20">
    <source>
        <dbReference type="SAM" id="Phobius"/>
    </source>
</evidence>
<dbReference type="GO" id="GO:0005524">
    <property type="term" value="F:ATP binding"/>
    <property type="evidence" value="ECO:0007669"/>
    <property type="project" value="UniProtKB-KW"/>
</dbReference>
<evidence type="ECO:0000256" key="8">
    <source>
        <dbReference type="ARBA" id="ARBA00022741"/>
    </source>
</evidence>
<evidence type="ECO:0000256" key="14">
    <source>
        <dbReference type="ARBA" id="ARBA00023170"/>
    </source>
</evidence>
<feature type="domain" description="EGF-like" evidence="23">
    <location>
        <begin position="281"/>
        <end position="317"/>
    </location>
</feature>
<dbReference type="CDD" id="cd00028">
    <property type="entry name" value="B_lectin"/>
    <property type="match status" value="2"/>
</dbReference>
<feature type="signal peptide" evidence="21">
    <location>
        <begin position="1"/>
        <end position="21"/>
    </location>
</feature>
<feature type="compositionally biased region" description="Polar residues" evidence="19">
    <location>
        <begin position="1572"/>
        <end position="1590"/>
    </location>
</feature>
<dbReference type="GO" id="GO:0051707">
    <property type="term" value="P:response to other organism"/>
    <property type="evidence" value="ECO:0007669"/>
    <property type="project" value="UniProtKB-ARBA"/>
</dbReference>
<dbReference type="PROSITE" id="PS00108">
    <property type="entry name" value="PROTEIN_KINASE_ST"/>
    <property type="match status" value="2"/>
</dbReference>
<comment type="catalytic activity">
    <reaction evidence="17">
        <text>L-seryl-[protein] + ATP = O-phospho-L-seryl-[protein] + ADP + H(+)</text>
        <dbReference type="Rhea" id="RHEA:17989"/>
        <dbReference type="Rhea" id="RHEA-COMP:9863"/>
        <dbReference type="Rhea" id="RHEA-COMP:11604"/>
        <dbReference type="ChEBI" id="CHEBI:15378"/>
        <dbReference type="ChEBI" id="CHEBI:29999"/>
        <dbReference type="ChEBI" id="CHEBI:30616"/>
        <dbReference type="ChEBI" id="CHEBI:83421"/>
        <dbReference type="ChEBI" id="CHEBI:456216"/>
        <dbReference type="EC" id="2.7.11.1"/>
    </reaction>
</comment>
<evidence type="ECO:0000256" key="15">
    <source>
        <dbReference type="ARBA" id="ARBA00023180"/>
    </source>
</evidence>
<dbReference type="InterPro" id="IPR001480">
    <property type="entry name" value="Bulb-type_lectin_dom"/>
</dbReference>
<dbReference type="PROSITE" id="PS50011">
    <property type="entry name" value="PROTEIN_KINASE_DOM"/>
    <property type="match status" value="2"/>
</dbReference>
<dbReference type="FunFam" id="3.30.200.20:FF:000195">
    <property type="entry name" value="G-type lectin S-receptor-like serine/threonine-protein kinase"/>
    <property type="match status" value="1"/>
</dbReference>
<dbReference type="InterPro" id="IPR036426">
    <property type="entry name" value="Bulb-type_lectin_dom_sf"/>
</dbReference>
<feature type="domain" description="Apple" evidence="25">
    <location>
        <begin position="1088"/>
        <end position="1171"/>
    </location>
</feature>
<protein>
    <recommendedName>
        <fullName evidence="2">non-specific serine/threonine protein kinase</fullName>
        <ecNumber evidence="2">2.7.11.1</ecNumber>
    </recommendedName>
</protein>
<keyword evidence="10" id="KW-0067">ATP-binding</keyword>
<keyword evidence="18" id="KW-0245">EGF-like domain</keyword>
<dbReference type="InterPro" id="IPR000742">
    <property type="entry name" value="EGF"/>
</dbReference>
<feature type="domain" description="Bulb-type lectin" evidence="24">
    <location>
        <begin position="797"/>
        <end position="923"/>
    </location>
</feature>
<dbReference type="SMART" id="SM00473">
    <property type="entry name" value="PAN_AP"/>
    <property type="match status" value="2"/>
</dbReference>
<evidence type="ECO:0000256" key="10">
    <source>
        <dbReference type="ARBA" id="ARBA00022840"/>
    </source>
</evidence>
<feature type="domain" description="Protein kinase" evidence="22">
    <location>
        <begin position="535"/>
        <end position="821"/>
    </location>
</feature>
<keyword evidence="9" id="KW-0418">Kinase</keyword>
<proteinExistence type="predicted"/>
<dbReference type="InterPro" id="IPR003609">
    <property type="entry name" value="Pan_app"/>
</dbReference>
<dbReference type="EMBL" id="HG996469">
    <property type="protein sequence ID" value="CAG1844819.1"/>
    <property type="molecule type" value="Genomic_DNA"/>
</dbReference>
<feature type="domain" description="Apple" evidence="25">
    <location>
        <begin position="336"/>
        <end position="420"/>
    </location>
</feature>
<dbReference type="InterPro" id="IPR008271">
    <property type="entry name" value="Ser/Thr_kinase_AS"/>
</dbReference>
<evidence type="ECO:0000256" key="13">
    <source>
        <dbReference type="ARBA" id="ARBA00023157"/>
    </source>
</evidence>
<feature type="transmembrane region" description="Helical" evidence="20">
    <location>
        <begin position="1216"/>
        <end position="1238"/>
    </location>
</feature>
<evidence type="ECO:0000256" key="7">
    <source>
        <dbReference type="ARBA" id="ARBA00022729"/>
    </source>
</evidence>
<keyword evidence="6 20" id="KW-0812">Transmembrane</keyword>
<dbReference type="SMART" id="SM00220">
    <property type="entry name" value="S_TKc"/>
    <property type="match status" value="2"/>
</dbReference>
<dbReference type="FunFam" id="1.10.510.10:FF:000060">
    <property type="entry name" value="G-type lectin S-receptor-like serine/threonine-protein kinase"/>
    <property type="match status" value="2"/>
</dbReference>
<keyword evidence="8" id="KW-0547">Nucleotide-binding</keyword>
<dbReference type="Pfam" id="PF07714">
    <property type="entry name" value="PK_Tyr_Ser-Thr"/>
    <property type="match status" value="2"/>
</dbReference>
<keyword evidence="14" id="KW-0675">Receptor</keyword>
<evidence type="ECO:0000256" key="9">
    <source>
        <dbReference type="ARBA" id="ARBA00022777"/>
    </source>
</evidence>
<dbReference type="SMART" id="SM00108">
    <property type="entry name" value="B_lectin"/>
    <property type="match status" value="2"/>
</dbReference>
<comment type="subcellular location">
    <subcellularLocation>
        <location evidence="1">Cell membrane</location>
        <topology evidence="1">Single-pass type I membrane protein</topology>
    </subcellularLocation>
</comment>
<dbReference type="Gene3D" id="3.30.200.20">
    <property type="entry name" value="Phosphorylase Kinase, domain 1"/>
    <property type="match status" value="2"/>
</dbReference>
<evidence type="ECO:0000256" key="11">
    <source>
        <dbReference type="ARBA" id="ARBA00022989"/>
    </source>
</evidence>
<evidence type="ECO:0000259" key="25">
    <source>
        <dbReference type="PROSITE" id="PS50948"/>
    </source>
</evidence>
<dbReference type="PANTHER" id="PTHR27002">
    <property type="entry name" value="RECEPTOR-LIKE SERINE/THREONINE-PROTEIN KINASE SD1-8"/>
    <property type="match status" value="1"/>
</dbReference>
<keyword evidence="4" id="KW-0723">Serine/threonine-protein kinase</keyword>
<name>A0A8D7A7H2_MUSAM</name>
<evidence type="ECO:0000256" key="17">
    <source>
        <dbReference type="ARBA" id="ARBA00048679"/>
    </source>
</evidence>
<keyword evidence="11 20" id="KW-1133">Transmembrane helix</keyword>
<dbReference type="Gene3D" id="2.90.10.10">
    <property type="entry name" value="Bulb-type lectin domain"/>
    <property type="match status" value="2"/>
</dbReference>
<dbReference type="Gene3D" id="1.10.510.10">
    <property type="entry name" value="Transferase(Phosphotransferase) domain 1"/>
    <property type="match status" value="2"/>
</dbReference>
<evidence type="ECO:0000256" key="3">
    <source>
        <dbReference type="ARBA" id="ARBA00022475"/>
    </source>
</evidence>
<dbReference type="Pfam" id="PF08276">
    <property type="entry name" value="PAN_2"/>
    <property type="match status" value="2"/>
</dbReference>
<dbReference type="InterPro" id="IPR001245">
    <property type="entry name" value="Ser-Thr/Tyr_kinase_cat_dom"/>
</dbReference>
<evidence type="ECO:0000256" key="4">
    <source>
        <dbReference type="ARBA" id="ARBA00022527"/>
    </source>
</evidence>
<evidence type="ECO:0000256" key="12">
    <source>
        <dbReference type="ARBA" id="ARBA00023136"/>
    </source>
</evidence>
<dbReference type="PROSITE" id="PS50026">
    <property type="entry name" value="EGF_3"/>
    <property type="match status" value="1"/>
</dbReference>
<keyword evidence="15" id="KW-0325">Glycoprotein</keyword>
<dbReference type="SUPFAM" id="SSF56112">
    <property type="entry name" value="Protein kinase-like (PK-like)"/>
    <property type="match status" value="2"/>
</dbReference>
<dbReference type="Pfam" id="PF01453">
    <property type="entry name" value="B_lectin"/>
    <property type="match status" value="2"/>
</dbReference>
<feature type="transmembrane region" description="Helical" evidence="20">
    <location>
        <begin position="436"/>
        <end position="457"/>
    </location>
</feature>
<evidence type="ECO:0000313" key="26">
    <source>
        <dbReference type="EMBL" id="CAG1844819.1"/>
    </source>
</evidence>
<dbReference type="GO" id="GO:0004674">
    <property type="term" value="F:protein serine/threonine kinase activity"/>
    <property type="evidence" value="ECO:0007669"/>
    <property type="project" value="UniProtKB-KW"/>
</dbReference>
<dbReference type="CDD" id="cd01098">
    <property type="entry name" value="PAN_AP_plant"/>
    <property type="match status" value="2"/>
</dbReference>
<dbReference type="PROSITE" id="PS50948">
    <property type="entry name" value="PAN"/>
    <property type="match status" value="2"/>
</dbReference>
<evidence type="ECO:0000259" key="24">
    <source>
        <dbReference type="PROSITE" id="PS50927"/>
    </source>
</evidence>
<dbReference type="Pfam" id="PF00954">
    <property type="entry name" value="S_locus_glycop"/>
    <property type="match status" value="1"/>
</dbReference>
<keyword evidence="3" id="KW-1003">Cell membrane</keyword>
<dbReference type="InterPro" id="IPR011009">
    <property type="entry name" value="Kinase-like_dom_sf"/>
</dbReference>
<organism evidence="26">
    <name type="scientific">Musa acuminata subsp. malaccensis</name>
    <name type="common">Wild banana</name>
    <name type="synonym">Musa malaccensis</name>
    <dbReference type="NCBI Taxonomy" id="214687"/>
    <lineage>
        <taxon>Eukaryota</taxon>
        <taxon>Viridiplantae</taxon>
        <taxon>Streptophyta</taxon>
        <taxon>Embryophyta</taxon>
        <taxon>Tracheophyta</taxon>
        <taxon>Spermatophyta</taxon>
        <taxon>Magnoliopsida</taxon>
        <taxon>Liliopsida</taxon>
        <taxon>Zingiberales</taxon>
        <taxon>Musaceae</taxon>
        <taxon>Musa</taxon>
    </lineage>
</organism>
<sequence length="1596" mass="176640">MTSRFFLVYLLSTTLISPTTGADILSPNQSLTDDGQTLISTGGTFQLGFFGSDKRYVGIWYSKVSVRTVVWVANRRQPITGTSGSLSIKTNGTLVITDENATVVWYSSSRALANPVAQLLDNGNFVVRESGSNSNDPNSFAWQSFDFPTDTLLPGMKLGWNLTSGLNRNLTAWTSDSDPAPSEYTMAVDVRGYPEIFLWSRSTRTWRTGPWNGLRFSGIPEMKTYDKLSFDFVVNRDEVFYSFYVHDAAFITRLIVNQSGITQRLVWIEQSKIWNAFWFAPKDQCDKVSQCGPNGVCDPNESPICGCLNGFRPKNPSNWALRDASDGCRRKTELDCRNGTDGFVMVSGVKLPDTSSSVANMSLSLEQCRTMCLTNCSCTAYAAANISVSGTGSGCIMWTTELTDLRVYTNGGQDLYLRLAAADLGSESNPSHQRRIVVIIVVLAVMITLLASTAFCIRRRKKRRSTGIATSLIMSHDVNFYFENQKIFLLSCYLSTGMSGNISFSERYINEGGEGKDIDLPLFDLGTIIDATNNFSVHSKLGEGGFGPVYKGNLGEEQEIAVKRLSKTSVQGLDEFKNEVMLIAKLQHRNLVRLLGCCIQDEERMLIYEYMPNRSLDAILFDKAKVGLLDWRTRYNIIVGIARGLLYLHQDSRFRIIHRDMKAGNILLDKDMCPKISDFGMARIFGGDETEANTRRVVGTYGYMSPEYAMDGIFSVKSDVFSFGVLVLEIVSGKRNRGVYHSAPQLNLLGYAWSLWKEGRTSELVDESMGDSFPMAEALRCIKVGLLCVQDRPEHRPTMASAVLMLGSDGALLPQPTQPGFVATKGPLESDSSASKQDSVSVNDISITMVEVVWVANRKRPVTGRPGTLFIATNGTLIITDDNSTAIWSSSSPPLANPVAQLLDDGNFVVREAGSDSEDPNSFAWQSFDFPTDTHLPGMKLGWNLTSHLNRNLTSWTSASDPAPGNYTAAIDLHGYPQLFIFSGTRKYWRGGSWNGIVFSSVPEAIYASDRFNIVFIIDSQEVMYTNYLRNASMISRLVMNQSGKLQRFVWIEERSSWNLFWFRPKDQCDSMSPDGSDGCVRKTALDCRNGTDGFVTLNGAMIPDTSSSVVDWSLSLEQCRARCLRNCSCTAYASANISGSESGCIMWTTDLTDLGVVSSGSGQDLYVRLAAADLGAFHSASPLLMPHQTLFLLKYGCWFRPLFRSESGDSRRSRVVVISVVIAMTILVLGCAACCVWKRKKRRKNCLAEGHNEGTGQDLDLPLFDLAAIIDATDDFSIHNKLGEGGYGPVFKGKLGGEQDIAVKRLSKTSMQGLEEFKNEVMLTAKLQHRNLVRLLGCCIQAGERMLIYEYMPNRSLDAFLFDKSEDISLDWQTRRNIIVGIARGLLYLHQDSRFRIIHRDLKASNILLDKDMNPKISDFGMARVFGGDETEANTRRVVGTYGYMSPEYAMDGIFSVKSDVFSFGVLLLEIVSGKKNRGVIYHSASHLNLLGYIWSLWKEGKGSELVDGSIGHSCSLAEVLRCITVGLLCVQERPEDRPTMSSVVIMLNSDGELPQPQQPGFVVARAPPETGSSTTNHDSSSTRNSLSVTLLEGR</sequence>
<keyword evidence="13" id="KW-1015">Disulfide bond</keyword>
<evidence type="ECO:0000256" key="5">
    <source>
        <dbReference type="ARBA" id="ARBA00022679"/>
    </source>
</evidence>
<evidence type="ECO:0000256" key="18">
    <source>
        <dbReference type="PROSITE-ProRule" id="PRU00076"/>
    </source>
</evidence>
<comment type="catalytic activity">
    <reaction evidence="16">
        <text>L-threonyl-[protein] + ATP = O-phospho-L-threonyl-[protein] + ADP + H(+)</text>
        <dbReference type="Rhea" id="RHEA:46608"/>
        <dbReference type="Rhea" id="RHEA-COMP:11060"/>
        <dbReference type="Rhea" id="RHEA-COMP:11605"/>
        <dbReference type="ChEBI" id="CHEBI:15378"/>
        <dbReference type="ChEBI" id="CHEBI:30013"/>
        <dbReference type="ChEBI" id="CHEBI:30616"/>
        <dbReference type="ChEBI" id="CHEBI:61977"/>
        <dbReference type="ChEBI" id="CHEBI:456216"/>
        <dbReference type="EC" id="2.7.11.1"/>
    </reaction>
</comment>